<evidence type="ECO:0000313" key="2">
    <source>
        <dbReference type="EMBL" id="SFK73085.1"/>
    </source>
</evidence>
<evidence type="ECO:0000259" key="1">
    <source>
        <dbReference type="Pfam" id="PF00550"/>
    </source>
</evidence>
<name>A0A1I4BWR8_9ACTN</name>
<reference evidence="2 3" key="1">
    <citation type="submission" date="2016-10" db="EMBL/GenBank/DDBJ databases">
        <authorList>
            <person name="de Groot N.N."/>
        </authorList>
    </citation>
    <scope>NUCLEOTIDE SEQUENCE [LARGE SCALE GENOMIC DNA]</scope>
    <source>
        <strain evidence="2 3">DSM 45317</strain>
    </source>
</reference>
<dbReference type="InParanoid" id="A0A1I4BWR8"/>
<dbReference type="EMBL" id="FOSW01000003">
    <property type="protein sequence ID" value="SFK73085.1"/>
    <property type="molecule type" value="Genomic_DNA"/>
</dbReference>
<accession>A0A1I4BWR8</accession>
<dbReference type="OrthoDB" id="9810922at2"/>
<dbReference type="Pfam" id="PF00550">
    <property type="entry name" value="PP-binding"/>
    <property type="match status" value="1"/>
</dbReference>
<protein>
    <submittedName>
        <fullName evidence="2">Acyl carrier protein</fullName>
    </submittedName>
</protein>
<feature type="domain" description="Carrier" evidence="1">
    <location>
        <begin position="9"/>
        <end position="76"/>
    </location>
</feature>
<proteinExistence type="predicted"/>
<dbReference type="STRING" id="504800.SAMN04488085_103232"/>
<dbReference type="SUPFAM" id="SSF47336">
    <property type="entry name" value="ACP-like"/>
    <property type="match status" value="1"/>
</dbReference>
<sequence>MTGQAAWEAVCTAIGRIAPEVDVDALDEGVRLRQDLELDSLDFLRVLENVVTLTGVDVPERAYGEVTTVGGLVGYVVAHG</sequence>
<organism evidence="2 3">
    <name type="scientific">Geodermatophilus ruber</name>
    <dbReference type="NCBI Taxonomy" id="504800"/>
    <lineage>
        <taxon>Bacteria</taxon>
        <taxon>Bacillati</taxon>
        <taxon>Actinomycetota</taxon>
        <taxon>Actinomycetes</taxon>
        <taxon>Geodermatophilales</taxon>
        <taxon>Geodermatophilaceae</taxon>
        <taxon>Geodermatophilus</taxon>
    </lineage>
</organism>
<gene>
    <name evidence="2" type="ORF">SAMN04488085_103232</name>
</gene>
<dbReference type="Proteomes" id="UP000199152">
    <property type="component" value="Unassembled WGS sequence"/>
</dbReference>
<dbReference type="RefSeq" id="WP_091322402.1">
    <property type="nucleotide sequence ID" value="NZ_FOSW01000003.1"/>
</dbReference>
<keyword evidence="3" id="KW-1185">Reference proteome</keyword>
<dbReference type="InterPro" id="IPR036736">
    <property type="entry name" value="ACP-like_sf"/>
</dbReference>
<dbReference type="InterPro" id="IPR009081">
    <property type="entry name" value="PP-bd_ACP"/>
</dbReference>
<evidence type="ECO:0000313" key="3">
    <source>
        <dbReference type="Proteomes" id="UP000199152"/>
    </source>
</evidence>
<dbReference type="AlphaFoldDB" id="A0A1I4BWR8"/>
<dbReference type="Gene3D" id="1.10.1200.10">
    <property type="entry name" value="ACP-like"/>
    <property type="match status" value="1"/>
</dbReference>